<reference evidence="1" key="1">
    <citation type="journal article" date="2021" name="Proc. Natl. Acad. Sci. U.S.A.">
        <title>A Catalog of Tens of Thousands of Viruses from Human Metagenomes Reveals Hidden Associations with Chronic Diseases.</title>
        <authorList>
            <person name="Tisza M.J."/>
            <person name="Buck C.B."/>
        </authorList>
    </citation>
    <scope>NUCLEOTIDE SEQUENCE</scope>
    <source>
        <strain evidence="1">CtPNe1</strain>
    </source>
</reference>
<dbReference type="EMBL" id="BK029947">
    <property type="protein sequence ID" value="DAD56899.1"/>
    <property type="molecule type" value="Genomic_DNA"/>
</dbReference>
<name>A0A8D9PGM3_9VIRU</name>
<protein>
    <submittedName>
        <fullName evidence="1">Uncharacterized protein</fullName>
    </submittedName>
</protein>
<evidence type="ECO:0000313" key="1">
    <source>
        <dbReference type="EMBL" id="DAD56899.1"/>
    </source>
</evidence>
<proteinExistence type="predicted"/>
<sequence length="196" mass="22016">MSLTGFLSYSRVNWQQSPSKSTPLSAANLNIMDAGIKNNNDMISNIRDEITQLNSNIDVKNSFCKNIASINGTLEGYGYNYCYYNKSTKTGILYYASKIETQDSTQNNFTVYYDIETVLENMGISFSKVLESNYTPYDATGVVRYKLVGYGTTLLYSSANQNYAFARYYTKDGNKGAWATTEFKKGDYITGSLIFS</sequence>
<accession>A0A8D9PGM3</accession>
<organism evidence="1">
    <name type="scientific">Bacteriophage sp</name>
    <dbReference type="NCBI Taxonomy" id="38018"/>
    <lineage>
        <taxon>Viruses</taxon>
    </lineage>
</organism>